<protein>
    <submittedName>
        <fullName evidence="3">Restriction endonuclease</fullName>
    </submittedName>
</protein>
<sequence>MSNIGFKKIIYRLKGIFRTVAIPNYQTIMLPLLKLASDGKEHKFSQAVEELANEFNLTAEERNELLPSGSQPVFNNRVGWARSYLKQAGLLESPRRGFFTITPKGLELLSTNPVKIDVSVLEQYPEFIEFKKRKKTKSENDAQIEISTGQDSDLTPEDSLAEAYKLLRSALESEVINVVKEASPSFFERLVVDLLVKMGYGGSRQDAGKALGKSGDGGIDGIINEDRLGLDVIYIQAKRWSEGTVGRPEIQKFAGALQGQRAKKGVFITTSSFTKEAIKYVSRIESKIILIDGERLAKLMVEHNVGVTTVGIYEIKKLDSDYFENE</sequence>
<dbReference type="InterPro" id="IPR007560">
    <property type="entry name" value="Restrct_endonuc_IV_Mrr"/>
</dbReference>
<accession>A0ABM8FHV2</accession>
<dbReference type="EMBL" id="AP027370">
    <property type="protein sequence ID" value="BDY11841.1"/>
    <property type="molecule type" value="Genomic_DNA"/>
</dbReference>
<dbReference type="Pfam" id="PF04471">
    <property type="entry name" value="Mrr_cat"/>
    <property type="match status" value="1"/>
</dbReference>
<dbReference type="InterPro" id="IPR025745">
    <property type="entry name" value="Mrr-like_N_dom"/>
</dbReference>
<dbReference type="Proteomes" id="UP001321445">
    <property type="component" value="Chromosome"/>
</dbReference>
<keyword evidence="3" id="KW-0540">Nuclease</keyword>
<dbReference type="InterPro" id="IPR011335">
    <property type="entry name" value="Restrct_endonuc-II-like"/>
</dbReference>
<reference evidence="3 4" key="1">
    <citation type="submission" date="2023-03" db="EMBL/GenBank/DDBJ databases">
        <title>Description of Hydrogenimonas sp. ISO32.</title>
        <authorList>
            <person name="Mino S."/>
            <person name="Fukazawa S."/>
            <person name="Sawabe T."/>
        </authorList>
    </citation>
    <scope>NUCLEOTIDE SEQUENCE [LARGE SCALE GENOMIC DNA]</scope>
    <source>
        <strain evidence="3 4">ISO32</strain>
    </source>
</reference>
<dbReference type="PANTHER" id="PTHR30015">
    <property type="entry name" value="MRR RESTRICTION SYSTEM PROTEIN"/>
    <property type="match status" value="1"/>
</dbReference>
<dbReference type="SUPFAM" id="SSF52980">
    <property type="entry name" value="Restriction endonuclease-like"/>
    <property type="match status" value="1"/>
</dbReference>
<feature type="domain" description="Restriction system protein Mrr-like N-terminal" evidence="2">
    <location>
        <begin position="25"/>
        <end position="110"/>
    </location>
</feature>
<dbReference type="Pfam" id="PF14338">
    <property type="entry name" value="Mrr_N"/>
    <property type="match status" value="1"/>
</dbReference>
<evidence type="ECO:0000259" key="2">
    <source>
        <dbReference type="Pfam" id="PF14338"/>
    </source>
</evidence>
<evidence type="ECO:0000259" key="1">
    <source>
        <dbReference type="Pfam" id="PF04471"/>
    </source>
</evidence>
<evidence type="ECO:0000313" key="4">
    <source>
        <dbReference type="Proteomes" id="UP001321445"/>
    </source>
</evidence>
<evidence type="ECO:0000313" key="3">
    <source>
        <dbReference type="EMBL" id="BDY11841.1"/>
    </source>
</evidence>
<dbReference type="GO" id="GO:0004519">
    <property type="term" value="F:endonuclease activity"/>
    <property type="evidence" value="ECO:0007669"/>
    <property type="project" value="UniProtKB-KW"/>
</dbReference>
<feature type="domain" description="Restriction endonuclease type IV Mrr" evidence="1">
    <location>
        <begin position="180"/>
        <end position="300"/>
    </location>
</feature>
<name>A0ABM8FHV2_9BACT</name>
<organism evidence="3 4">
    <name type="scientific">Hydrogenimonas cancrithermarum</name>
    <dbReference type="NCBI Taxonomy" id="2993563"/>
    <lineage>
        <taxon>Bacteria</taxon>
        <taxon>Pseudomonadati</taxon>
        <taxon>Campylobacterota</taxon>
        <taxon>Epsilonproteobacteria</taxon>
        <taxon>Campylobacterales</taxon>
        <taxon>Hydrogenimonadaceae</taxon>
        <taxon>Hydrogenimonas</taxon>
    </lineage>
</organism>
<dbReference type="PANTHER" id="PTHR30015:SF7">
    <property type="entry name" value="TYPE IV METHYL-DIRECTED RESTRICTION ENZYME ECOKMRR"/>
    <property type="match status" value="1"/>
</dbReference>
<dbReference type="InterPro" id="IPR011856">
    <property type="entry name" value="tRNA_endonuc-like_dom_sf"/>
</dbReference>
<dbReference type="InterPro" id="IPR052906">
    <property type="entry name" value="Type_IV_Methyl-Rstrct_Enzyme"/>
</dbReference>
<proteinExistence type="predicted"/>
<gene>
    <name evidence="3" type="ORF">HCR_01530</name>
</gene>
<keyword evidence="4" id="KW-1185">Reference proteome</keyword>
<keyword evidence="3" id="KW-0255">Endonuclease</keyword>
<keyword evidence="3" id="KW-0378">Hydrolase</keyword>
<dbReference type="Gene3D" id="3.40.1350.10">
    <property type="match status" value="1"/>
</dbReference>